<sequence length="83" mass="8973">MTDVDPSDPAVPVPGDGLMTVELAEVLRRAVDIANAFGNRQVRVEHLALAILFDPQSSARRGWSGALTAPQWQQVLLAALPRE</sequence>
<proteinExistence type="predicted"/>
<dbReference type="EMBL" id="CP046173">
    <property type="protein sequence ID" value="QIS18680.1"/>
    <property type="molecule type" value="Genomic_DNA"/>
</dbReference>
<feature type="domain" description="Clp R" evidence="1">
    <location>
        <begin position="19"/>
        <end position="61"/>
    </location>
</feature>
<dbReference type="AlphaFoldDB" id="A0A6G9YZS8"/>
<dbReference type="SUPFAM" id="SSF81923">
    <property type="entry name" value="Double Clp-N motif"/>
    <property type="match status" value="1"/>
</dbReference>
<protein>
    <recommendedName>
        <fullName evidence="1">Clp R domain-containing protein</fullName>
    </recommendedName>
</protein>
<organism evidence="2 3">
    <name type="scientific">Nocardia terpenica</name>
    <dbReference type="NCBI Taxonomy" id="455432"/>
    <lineage>
        <taxon>Bacteria</taxon>
        <taxon>Bacillati</taxon>
        <taxon>Actinomycetota</taxon>
        <taxon>Actinomycetes</taxon>
        <taxon>Mycobacteriales</taxon>
        <taxon>Nocardiaceae</taxon>
        <taxon>Nocardia</taxon>
    </lineage>
</organism>
<dbReference type="Pfam" id="PF02861">
    <property type="entry name" value="Clp_N"/>
    <property type="match status" value="1"/>
</dbReference>
<evidence type="ECO:0000313" key="3">
    <source>
        <dbReference type="Proteomes" id="UP000500953"/>
    </source>
</evidence>
<evidence type="ECO:0000313" key="2">
    <source>
        <dbReference type="EMBL" id="QIS18680.1"/>
    </source>
</evidence>
<accession>A0A6G9YZS8</accession>
<dbReference type="Gene3D" id="1.10.1780.10">
    <property type="entry name" value="Clp, N-terminal domain"/>
    <property type="match status" value="1"/>
</dbReference>
<reference evidence="2 3" key="1">
    <citation type="journal article" date="2019" name="ACS Chem. Biol.">
        <title>Identification and Mobilization of a Cryptic Antibiotic Biosynthesis Gene Locus from a Human-Pathogenic Nocardia Isolate.</title>
        <authorList>
            <person name="Herisse M."/>
            <person name="Ishida K."/>
            <person name="Porter J.L."/>
            <person name="Howden B."/>
            <person name="Hertweck C."/>
            <person name="Stinear T.P."/>
            <person name="Pidot S.J."/>
        </authorList>
    </citation>
    <scope>NUCLEOTIDE SEQUENCE [LARGE SCALE GENOMIC DNA]</scope>
    <source>
        <strain evidence="2 3">AUSMDU00012715</strain>
    </source>
</reference>
<dbReference type="InterPro" id="IPR036628">
    <property type="entry name" value="Clp_N_dom_sf"/>
</dbReference>
<dbReference type="InterPro" id="IPR004176">
    <property type="entry name" value="Clp_R_N"/>
</dbReference>
<evidence type="ECO:0000259" key="1">
    <source>
        <dbReference type="Pfam" id="PF02861"/>
    </source>
</evidence>
<dbReference type="RefSeq" id="WP_167486004.1">
    <property type="nucleotide sequence ID" value="NZ_CP046173.1"/>
</dbReference>
<name>A0A6G9YZS8_9NOCA</name>
<dbReference type="Proteomes" id="UP000500953">
    <property type="component" value="Chromosome"/>
</dbReference>
<gene>
    <name evidence="2" type="ORF">F6W96_10645</name>
</gene>